<dbReference type="PANTHER" id="PTHR42713">
    <property type="entry name" value="HISTIDINE KINASE-RELATED"/>
    <property type="match status" value="1"/>
</dbReference>
<comment type="caution">
    <text evidence="11">The sequence shown here is derived from an EMBL/GenBank/DDBJ whole genome shotgun (WGS) entry which is preliminary data.</text>
</comment>
<dbReference type="InterPro" id="IPR051552">
    <property type="entry name" value="HptR"/>
</dbReference>
<organism evidence="11 12">
    <name type="scientific">Paenibacillus silvestris</name>
    <dbReference type="NCBI Taxonomy" id="2606219"/>
    <lineage>
        <taxon>Bacteria</taxon>
        <taxon>Bacillati</taxon>
        <taxon>Bacillota</taxon>
        <taxon>Bacilli</taxon>
        <taxon>Bacillales</taxon>
        <taxon>Paenibacillaceae</taxon>
        <taxon>Paenibacillus</taxon>
    </lineage>
</organism>
<keyword evidence="6" id="KW-0238">DNA-binding</keyword>
<evidence type="ECO:0000256" key="6">
    <source>
        <dbReference type="ARBA" id="ARBA00023125"/>
    </source>
</evidence>
<evidence type="ECO:0000256" key="3">
    <source>
        <dbReference type="ARBA" id="ARBA00022553"/>
    </source>
</evidence>
<gene>
    <name evidence="11" type="ORF">GQF01_08230</name>
</gene>
<dbReference type="PROSITE" id="PS01124">
    <property type="entry name" value="HTH_ARAC_FAMILY_2"/>
    <property type="match status" value="1"/>
</dbReference>
<keyword evidence="4" id="KW-0902">Two-component regulatory system</keyword>
<dbReference type="GO" id="GO:0000160">
    <property type="term" value="P:phosphorelay signal transduction system"/>
    <property type="evidence" value="ECO:0007669"/>
    <property type="project" value="UniProtKB-KW"/>
</dbReference>
<dbReference type="EMBL" id="WTUZ01000010">
    <property type="protein sequence ID" value="MZQ82125.1"/>
    <property type="molecule type" value="Genomic_DNA"/>
</dbReference>
<proteinExistence type="predicted"/>
<evidence type="ECO:0000313" key="11">
    <source>
        <dbReference type="EMBL" id="MZQ82125.1"/>
    </source>
</evidence>
<dbReference type="InterPro" id="IPR009057">
    <property type="entry name" value="Homeodomain-like_sf"/>
</dbReference>
<accession>A0A6L8UVI1</accession>
<evidence type="ECO:0000313" key="12">
    <source>
        <dbReference type="Proteomes" id="UP000481087"/>
    </source>
</evidence>
<dbReference type="Pfam" id="PF12833">
    <property type="entry name" value="HTH_18"/>
    <property type="match status" value="1"/>
</dbReference>
<dbReference type="Pfam" id="PF00072">
    <property type="entry name" value="Response_reg"/>
    <property type="match status" value="1"/>
</dbReference>
<comment type="subcellular location">
    <subcellularLocation>
        <location evidence="1">Cytoplasm</location>
    </subcellularLocation>
</comment>
<keyword evidence="2" id="KW-0963">Cytoplasm</keyword>
<evidence type="ECO:0000256" key="1">
    <source>
        <dbReference type="ARBA" id="ARBA00004496"/>
    </source>
</evidence>
<feature type="domain" description="Response regulatory" evidence="10">
    <location>
        <begin position="3"/>
        <end position="120"/>
    </location>
</feature>
<protein>
    <submittedName>
        <fullName evidence="11">Response regulator</fullName>
    </submittedName>
</protein>
<dbReference type="SMART" id="SM00342">
    <property type="entry name" value="HTH_ARAC"/>
    <property type="match status" value="1"/>
</dbReference>
<dbReference type="GO" id="GO:0043565">
    <property type="term" value="F:sequence-specific DNA binding"/>
    <property type="evidence" value="ECO:0007669"/>
    <property type="project" value="InterPro"/>
</dbReference>
<feature type="domain" description="HTH araC/xylS-type" evidence="9">
    <location>
        <begin position="425"/>
        <end position="523"/>
    </location>
</feature>
<evidence type="ECO:0000256" key="2">
    <source>
        <dbReference type="ARBA" id="ARBA00022490"/>
    </source>
</evidence>
<dbReference type="PROSITE" id="PS50110">
    <property type="entry name" value="RESPONSE_REGULATORY"/>
    <property type="match status" value="1"/>
</dbReference>
<keyword evidence="3 8" id="KW-0597">Phosphoprotein</keyword>
<dbReference type="InterPro" id="IPR018060">
    <property type="entry name" value="HTH_AraC"/>
</dbReference>
<evidence type="ECO:0000256" key="7">
    <source>
        <dbReference type="ARBA" id="ARBA00023163"/>
    </source>
</evidence>
<dbReference type="Proteomes" id="UP000481087">
    <property type="component" value="Unassembled WGS sequence"/>
</dbReference>
<keyword evidence="5" id="KW-0805">Transcription regulation</keyword>
<dbReference type="InterPro" id="IPR011006">
    <property type="entry name" value="CheY-like_superfamily"/>
</dbReference>
<dbReference type="AlphaFoldDB" id="A0A6L8UVI1"/>
<keyword evidence="7" id="KW-0804">Transcription</keyword>
<dbReference type="SUPFAM" id="SSF52172">
    <property type="entry name" value="CheY-like"/>
    <property type="match status" value="1"/>
</dbReference>
<dbReference type="RefSeq" id="WP_161406299.1">
    <property type="nucleotide sequence ID" value="NZ_WTUZ01000010.1"/>
</dbReference>
<dbReference type="Gene3D" id="3.40.50.2300">
    <property type="match status" value="1"/>
</dbReference>
<dbReference type="GO" id="GO:0005737">
    <property type="term" value="C:cytoplasm"/>
    <property type="evidence" value="ECO:0007669"/>
    <property type="project" value="UniProtKB-SubCell"/>
</dbReference>
<evidence type="ECO:0000259" key="9">
    <source>
        <dbReference type="PROSITE" id="PS01124"/>
    </source>
</evidence>
<name>A0A6L8UVI1_9BACL</name>
<evidence type="ECO:0000256" key="4">
    <source>
        <dbReference type="ARBA" id="ARBA00023012"/>
    </source>
</evidence>
<dbReference type="GO" id="GO:0003700">
    <property type="term" value="F:DNA-binding transcription factor activity"/>
    <property type="evidence" value="ECO:0007669"/>
    <property type="project" value="InterPro"/>
</dbReference>
<dbReference type="SUPFAM" id="SSF46689">
    <property type="entry name" value="Homeodomain-like"/>
    <property type="match status" value="2"/>
</dbReference>
<dbReference type="InterPro" id="IPR001789">
    <property type="entry name" value="Sig_transdc_resp-reg_receiver"/>
</dbReference>
<dbReference type="CDD" id="cd17536">
    <property type="entry name" value="REC_YesN-like"/>
    <property type="match status" value="1"/>
</dbReference>
<dbReference type="Gene3D" id="1.10.10.60">
    <property type="entry name" value="Homeodomain-like"/>
    <property type="match status" value="2"/>
</dbReference>
<evidence type="ECO:0000256" key="8">
    <source>
        <dbReference type="PROSITE-ProRule" id="PRU00169"/>
    </source>
</evidence>
<dbReference type="PANTHER" id="PTHR42713:SF3">
    <property type="entry name" value="TRANSCRIPTIONAL REGULATORY PROTEIN HPTR"/>
    <property type="match status" value="1"/>
</dbReference>
<sequence length="531" mass="60777">MLKAMIVEDNAMYRYAVKSILRWEDYGFEIIHEALNGKHALELLKESQVDLILTDISMPQFNGIELIERVKLFDPAIKIVALSSYDDFHFVKEALKLGAEDYLLKHELEPQSLQNLLQQVKTQILRDRLRNQDTSITASSLTCLKTDLVSKLLLGELVNAKEIAHRAAFIQFPILHEPTVVLLAACMGNDVDMQTWKSSMEACLVPYASTEYYLKVVPITERKMAIVISFYHEKSETSMGVSAMQIASELASCCRKDNRSFAIGVGSVGYGLKAFSTLYQQAEKALYQSVYDSSKQIYIHPLLFSSNVNTNEGMGLLGQLAQAMRRGDLGGVETTTEQFFQLLYKGQPEMMDLRKWLIDLFALLKFTSLEKNQHTDNMADWHTEVLRMIEELRPLGELRDLFLVQCKQLLHQSDENRRFSRKEIQLALEYVHAHYAEGISVVMLAKVLNLSANYLSNIFKHETGLRIIEYINHYRIKKAKKLLSDPSCKVYEVAEKTGFQETSYFCKVFKEIEGRTVTEFRRNAGVKNLLE</sequence>
<feature type="modified residue" description="4-aspartylphosphate" evidence="8">
    <location>
        <position position="55"/>
    </location>
</feature>
<evidence type="ECO:0000256" key="5">
    <source>
        <dbReference type="ARBA" id="ARBA00023015"/>
    </source>
</evidence>
<dbReference type="SMART" id="SM00448">
    <property type="entry name" value="REC"/>
    <property type="match status" value="1"/>
</dbReference>
<evidence type="ECO:0000259" key="10">
    <source>
        <dbReference type="PROSITE" id="PS50110"/>
    </source>
</evidence>
<reference evidence="11 12" key="1">
    <citation type="submission" date="2019-12" db="EMBL/GenBank/DDBJ databases">
        <title>Paenibacillus sp. nov. sp. isolated from soil.</title>
        <authorList>
            <person name="Kim J."/>
            <person name="Jeong S.E."/>
            <person name="Jung H.S."/>
            <person name="Jeon C.O."/>
        </authorList>
    </citation>
    <scope>NUCLEOTIDE SEQUENCE [LARGE SCALE GENOMIC DNA]</scope>
    <source>
        <strain evidence="11 12">5J-6</strain>
    </source>
</reference>
<keyword evidence="12" id="KW-1185">Reference proteome</keyword>